<comment type="similarity">
    <text evidence="3 8">Belongs to the class-V pyridoxal-phosphate-dependent aminotransferase family. Csd subfamily.</text>
</comment>
<evidence type="ECO:0000256" key="7">
    <source>
        <dbReference type="RuleBase" id="RU004504"/>
    </source>
</evidence>
<comment type="cofactor">
    <cofactor evidence="1 7">
        <name>pyridoxal 5'-phosphate</name>
        <dbReference type="ChEBI" id="CHEBI:597326"/>
    </cofactor>
</comment>
<evidence type="ECO:0000256" key="3">
    <source>
        <dbReference type="ARBA" id="ARBA00010447"/>
    </source>
</evidence>
<organism evidence="10 11">
    <name type="scientific">Luteibacter rhizovicinus</name>
    <dbReference type="NCBI Taxonomy" id="242606"/>
    <lineage>
        <taxon>Bacteria</taxon>
        <taxon>Pseudomonadati</taxon>
        <taxon>Pseudomonadota</taxon>
        <taxon>Gammaproteobacteria</taxon>
        <taxon>Lysobacterales</taxon>
        <taxon>Rhodanobacteraceae</taxon>
        <taxon>Luteibacter</taxon>
    </lineage>
</organism>
<evidence type="ECO:0000256" key="2">
    <source>
        <dbReference type="ARBA" id="ARBA00002824"/>
    </source>
</evidence>
<name>A0A4R3YNZ8_9GAMM</name>
<dbReference type="Gene3D" id="3.90.1150.10">
    <property type="entry name" value="Aspartate Aminotransferase, domain 1"/>
    <property type="match status" value="1"/>
</dbReference>
<dbReference type="Proteomes" id="UP000295645">
    <property type="component" value="Unassembled WGS sequence"/>
</dbReference>
<dbReference type="CDD" id="cd06453">
    <property type="entry name" value="SufS_like"/>
    <property type="match status" value="1"/>
</dbReference>
<dbReference type="Gene3D" id="3.40.640.10">
    <property type="entry name" value="Type I PLP-dependent aspartate aminotransferase-like (Major domain)"/>
    <property type="match status" value="1"/>
</dbReference>
<evidence type="ECO:0000313" key="11">
    <source>
        <dbReference type="Proteomes" id="UP000295645"/>
    </source>
</evidence>
<dbReference type="InterPro" id="IPR000192">
    <property type="entry name" value="Aminotrans_V_dom"/>
</dbReference>
<dbReference type="InterPro" id="IPR016454">
    <property type="entry name" value="Cysteine_dSase"/>
</dbReference>
<dbReference type="GO" id="GO:0030170">
    <property type="term" value="F:pyridoxal phosphate binding"/>
    <property type="evidence" value="ECO:0007669"/>
    <property type="project" value="UniProtKB-UniRule"/>
</dbReference>
<evidence type="ECO:0000313" key="10">
    <source>
        <dbReference type="EMBL" id="TCV94056.1"/>
    </source>
</evidence>
<comment type="catalytic activity">
    <reaction evidence="6 8">
        <text>(sulfur carrier)-H + L-cysteine = (sulfur carrier)-SH + L-alanine</text>
        <dbReference type="Rhea" id="RHEA:43892"/>
        <dbReference type="Rhea" id="RHEA-COMP:14737"/>
        <dbReference type="Rhea" id="RHEA-COMP:14739"/>
        <dbReference type="ChEBI" id="CHEBI:29917"/>
        <dbReference type="ChEBI" id="CHEBI:35235"/>
        <dbReference type="ChEBI" id="CHEBI:57972"/>
        <dbReference type="ChEBI" id="CHEBI:64428"/>
        <dbReference type="EC" id="2.8.1.7"/>
    </reaction>
</comment>
<dbReference type="GO" id="GO:0031071">
    <property type="term" value="F:cysteine desulfurase activity"/>
    <property type="evidence" value="ECO:0007669"/>
    <property type="project" value="UniProtKB-UniRule"/>
</dbReference>
<dbReference type="GO" id="GO:0006534">
    <property type="term" value="P:cysteine metabolic process"/>
    <property type="evidence" value="ECO:0007669"/>
    <property type="project" value="UniProtKB-UniRule"/>
</dbReference>
<dbReference type="InterPro" id="IPR015421">
    <property type="entry name" value="PyrdxlP-dep_Trfase_major"/>
</dbReference>
<evidence type="ECO:0000256" key="6">
    <source>
        <dbReference type="ARBA" id="ARBA00050776"/>
    </source>
</evidence>
<dbReference type="PANTHER" id="PTHR43586">
    <property type="entry name" value="CYSTEINE DESULFURASE"/>
    <property type="match status" value="1"/>
</dbReference>
<keyword evidence="11" id="KW-1185">Reference proteome</keyword>
<keyword evidence="5 8" id="KW-0663">Pyridoxal phosphate</keyword>
<dbReference type="AlphaFoldDB" id="A0A4R3YNZ8"/>
<dbReference type="PIRSF" id="PIRSF005572">
    <property type="entry name" value="NifS"/>
    <property type="match status" value="1"/>
</dbReference>
<proteinExistence type="inferred from homology"/>
<evidence type="ECO:0000256" key="1">
    <source>
        <dbReference type="ARBA" id="ARBA00001933"/>
    </source>
</evidence>
<dbReference type="RefSeq" id="WP_132144353.1">
    <property type="nucleotide sequence ID" value="NZ_SMCS01000004.1"/>
</dbReference>
<dbReference type="NCBIfam" id="TIGR01979">
    <property type="entry name" value="sufS"/>
    <property type="match status" value="1"/>
</dbReference>
<dbReference type="OrthoDB" id="9808002at2"/>
<evidence type="ECO:0000256" key="4">
    <source>
        <dbReference type="ARBA" id="ARBA00022679"/>
    </source>
</evidence>
<evidence type="ECO:0000259" key="9">
    <source>
        <dbReference type="Pfam" id="PF00266"/>
    </source>
</evidence>
<dbReference type="PROSITE" id="PS00595">
    <property type="entry name" value="AA_TRANSFER_CLASS_5"/>
    <property type="match status" value="1"/>
</dbReference>
<dbReference type="InterPro" id="IPR020578">
    <property type="entry name" value="Aminotrans_V_PyrdxlP_BS"/>
</dbReference>
<evidence type="ECO:0000256" key="8">
    <source>
        <dbReference type="RuleBase" id="RU004506"/>
    </source>
</evidence>
<dbReference type="EC" id="2.8.1.7" evidence="8"/>
<dbReference type="InterPro" id="IPR015424">
    <property type="entry name" value="PyrdxlP-dep_Trfase"/>
</dbReference>
<dbReference type="Pfam" id="PF00266">
    <property type="entry name" value="Aminotran_5"/>
    <property type="match status" value="1"/>
</dbReference>
<comment type="caution">
    <text evidence="10">The sequence shown here is derived from an EMBL/GenBank/DDBJ whole genome shotgun (WGS) entry which is preliminary data.</text>
</comment>
<comment type="function">
    <text evidence="2 8">Catalyzes the removal of elemental sulfur and selenium atoms from L-cysteine, L-cystine, L-selenocysteine, and L-selenocystine to produce L-alanine.</text>
</comment>
<sequence length="415" mass="45208">MTAKPESHALPLDVERIRADFPLLARTVHGKPLIYFDNANTSQKPVSVIDAVDRHYREHNANVARAVHQLGEEATASYEGARDSLARFLNASSRNEVILTSGTTQSINLVAYSWALPRLKPGDAILTTVMEHHANIVPWQIVAERTGAVVKAAPIDTNGELIVEKFVEMLTPDVKLACVAHVSNVLGTVNPVRELARECRKRGIPLLVDGSQAAPHRPIDVQALGCDFYAVTGHKMLAPTGTGALWAKREHLESMPPFFGGGEMIREVRFDGTVFADPPHRFEAGTPNIAGFAGMTAAIDYLNGIGFDRLETYEQGLLAYATDALESVPGVRIFGRAAEKEPVISFLIEGAHANDMATLLDLEGVAVRSGHHCAHPLMQFFGVPATLRASLAFYNTRAEVDGFIRAIEKVRKLLL</sequence>
<dbReference type="InterPro" id="IPR010970">
    <property type="entry name" value="Cys_dSase_SufS"/>
</dbReference>
<keyword evidence="4 8" id="KW-0808">Transferase</keyword>
<reference evidence="10 11" key="1">
    <citation type="submission" date="2019-03" db="EMBL/GenBank/DDBJ databases">
        <title>Above-ground endophytic microbial communities from plants in different locations in the United States.</title>
        <authorList>
            <person name="Frank C."/>
        </authorList>
    </citation>
    <scope>NUCLEOTIDE SEQUENCE [LARGE SCALE GENOMIC DNA]</scope>
    <source>
        <strain evidence="10 11">LP_13_YM</strain>
    </source>
</reference>
<dbReference type="PANTHER" id="PTHR43586:SF8">
    <property type="entry name" value="CYSTEINE DESULFURASE 1, CHLOROPLASTIC"/>
    <property type="match status" value="1"/>
</dbReference>
<protein>
    <recommendedName>
        <fullName evidence="8">Cysteine desulfurase</fullName>
        <ecNumber evidence="8">2.8.1.7</ecNumber>
    </recommendedName>
</protein>
<dbReference type="SUPFAM" id="SSF53383">
    <property type="entry name" value="PLP-dependent transferases"/>
    <property type="match status" value="1"/>
</dbReference>
<dbReference type="InterPro" id="IPR015422">
    <property type="entry name" value="PyrdxlP-dep_Trfase_small"/>
</dbReference>
<feature type="domain" description="Aminotransferase class V" evidence="9">
    <location>
        <begin position="34"/>
        <end position="402"/>
    </location>
</feature>
<accession>A0A4R3YNZ8</accession>
<gene>
    <name evidence="10" type="ORF">EC912_104253</name>
</gene>
<dbReference type="EMBL" id="SMCS01000004">
    <property type="protein sequence ID" value="TCV94056.1"/>
    <property type="molecule type" value="Genomic_DNA"/>
</dbReference>
<evidence type="ECO:0000256" key="5">
    <source>
        <dbReference type="ARBA" id="ARBA00022898"/>
    </source>
</evidence>